<dbReference type="GO" id="GO:0051539">
    <property type="term" value="F:4 iron, 4 sulfur cluster binding"/>
    <property type="evidence" value="ECO:0007669"/>
    <property type="project" value="UniProtKB-KW"/>
</dbReference>
<dbReference type="OrthoDB" id="9808559at2"/>
<feature type="domain" description="4Fe-4S ferredoxin-type" evidence="5">
    <location>
        <begin position="602"/>
        <end position="631"/>
    </location>
</feature>
<dbReference type="InterPro" id="IPR017900">
    <property type="entry name" value="4Fe4S_Fe_S_CS"/>
</dbReference>
<evidence type="ECO:0000313" key="7">
    <source>
        <dbReference type="Proteomes" id="UP000238326"/>
    </source>
</evidence>
<dbReference type="PANTHER" id="PTHR43687">
    <property type="entry name" value="ADENYLYLSULFATE REDUCTASE, BETA SUBUNIT"/>
    <property type="match status" value="1"/>
</dbReference>
<keyword evidence="1" id="KW-0004">4Fe-4S</keyword>
<accession>A0A2S9KHK4</accession>
<dbReference type="SUPFAM" id="SSF54862">
    <property type="entry name" value="4Fe-4S ferredoxins"/>
    <property type="match status" value="1"/>
</dbReference>
<dbReference type="Pfam" id="PF13187">
    <property type="entry name" value="Fer4_9"/>
    <property type="match status" value="1"/>
</dbReference>
<protein>
    <submittedName>
        <fullName evidence="6">4Fe-4S ferredoxin</fullName>
    </submittedName>
</protein>
<feature type="domain" description="4Fe-4S ferredoxin-type" evidence="5">
    <location>
        <begin position="190"/>
        <end position="219"/>
    </location>
</feature>
<keyword evidence="7" id="KW-1185">Reference proteome</keyword>
<feature type="domain" description="4Fe-4S ferredoxin-type" evidence="5">
    <location>
        <begin position="571"/>
        <end position="600"/>
    </location>
</feature>
<dbReference type="RefSeq" id="WP_105728520.1">
    <property type="nucleotide sequence ID" value="NZ_PVLR01000008.1"/>
</dbReference>
<dbReference type="Pfam" id="PF12838">
    <property type="entry name" value="Fer4_7"/>
    <property type="match status" value="1"/>
</dbReference>
<dbReference type="InterPro" id="IPR017896">
    <property type="entry name" value="4Fe4S_Fe-S-bd"/>
</dbReference>
<dbReference type="GO" id="GO:0046872">
    <property type="term" value="F:metal ion binding"/>
    <property type="evidence" value="ECO:0007669"/>
    <property type="project" value="UniProtKB-KW"/>
</dbReference>
<name>A0A2S9KHK4_9BURK</name>
<keyword evidence="2" id="KW-0479">Metal-binding</keyword>
<evidence type="ECO:0000256" key="2">
    <source>
        <dbReference type="ARBA" id="ARBA00022723"/>
    </source>
</evidence>
<dbReference type="PANTHER" id="PTHR43687:SF4">
    <property type="entry name" value="BLR5484 PROTEIN"/>
    <property type="match status" value="1"/>
</dbReference>
<gene>
    <name evidence="6" type="ORF">C6P61_03340</name>
</gene>
<reference evidence="6 7" key="1">
    <citation type="submission" date="2018-03" db="EMBL/GenBank/DDBJ databases">
        <title>Comparative genomics illustrates the genes involved in a hyperalkaliphilic mechanisms of Serpentinomonas isolated from highly-alkaline calcium-rich serpentinized springs.</title>
        <authorList>
            <person name="Suzuki S."/>
            <person name="Ishii S."/>
            <person name="Walworth N."/>
            <person name="Bird L."/>
            <person name="Kuenen J.G."/>
            <person name="Nealson K.H."/>
        </authorList>
    </citation>
    <scope>NUCLEOTIDE SEQUENCE [LARGE SCALE GENOMIC DNA]</scope>
    <source>
        <strain evidence="6 7">83</strain>
    </source>
</reference>
<dbReference type="InterPro" id="IPR050572">
    <property type="entry name" value="Fe-S_Ferredoxin"/>
</dbReference>
<dbReference type="EMBL" id="PVLR01000008">
    <property type="protein sequence ID" value="PRD69928.1"/>
    <property type="molecule type" value="Genomic_DNA"/>
</dbReference>
<dbReference type="Pfam" id="PF00037">
    <property type="entry name" value="Fer4"/>
    <property type="match status" value="1"/>
</dbReference>
<dbReference type="PROSITE" id="PS00198">
    <property type="entry name" value="4FE4S_FER_1"/>
    <property type="match status" value="4"/>
</dbReference>
<dbReference type="PROSITE" id="PS51379">
    <property type="entry name" value="4FE4S_FER_2"/>
    <property type="match status" value="4"/>
</dbReference>
<sequence>MTTLICNCNRTLPLDAPALGRALGETLVEHSTLCRREAPAFQRAVRDGSPEPLLVACTQERRLFTELAAQTEGAPSPELRPIRFVNLRETGGWGREGRQATPKMAALLALAQLPDPDPVPTVSFRSEGRLLVIGPLERAEALAARLDDALELTLFATGGAGRQERRHPVLAGQLQRLSGRLGAFELEWSANNPIALDLCTRCNACVDACPEGAIGLDYQIDLQACSGHRDCVRVCEAAGAIDFQRAPQSQSERFDLVLDLRETPAFSQHQKPQGYFHLPPRADAETQLAALLNLRDQVGEFEQPRFVQYQSRLCAHGRNGKTGCSACIDICSASAISSRSSGPDKARAQIHVDPHLCAGCGACSTVCPSGALSYSYPSLAHQGDKLRRLLSTYARAGGRDAVLLLHSDEAGSRLIDDWGRAARLDRSLNGVPARVLPWPLRHVASLGIEFWLSAVAQGASQVWLLTTDAEAPDYLRALREQLEVAQSLLTGLGYAGEHFRLLQARDARDIAALDAEARVAPAQGVREPARFALQADKRATLEMALEHLQRQAPRSPLLPSAIALPPAAPLGSVRVDADACTLCLSCVSACPAGALQDNPGQPQLRLIEKNCLQCGLCARTCPEQAITLEPRLLLDPSRRELRVVAEQPVFRCIRCSTPFGTERGIAAMIARLGAHPMFQGTAADRLKMCGDCRVIDIHTGAESRITDL</sequence>
<evidence type="ECO:0000313" key="6">
    <source>
        <dbReference type="EMBL" id="PRD69928.1"/>
    </source>
</evidence>
<evidence type="ECO:0000256" key="3">
    <source>
        <dbReference type="ARBA" id="ARBA00023004"/>
    </source>
</evidence>
<keyword evidence="4" id="KW-0411">Iron-sulfur</keyword>
<feature type="domain" description="4Fe-4S ferredoxin-type" evidence="5">
    <location>
        <begin position="348"/>
        <end position="377"/>
    </location>
</feature>
<keyword evidence="3" id="KW-0408">Iron</keyword>
<dbReference type="Proteomes" id="UP000238326">
    <property type="component" value="Unassembled WGS sequence"/>
</dbReference>
<dbReference type="AlphaFoldDB" id="A0A2S9KHK4"/>
<evidence type="ECO:0000256" key="1">
    <source>
        <dbReference type="ARBA" id="ARBA00022485"/>
    </source>
</evidence>
<organism evidence="6 7">
    <name type="scientific">Malikia spinosa</name>
    <dbReference type="NCBI Taxonomy" id="86180"/>
    <lineage>
        <taxon>Bacteria</taxon>
        <taxon>Pseudomonadati</taxon>
        <taxon>Pseudomonadota</taxon>
        <taxon>Betaproteobacteria</taxon>
        <taxon>Burkholderiales</taxon>
        <taxon>Comamonadaceae</taxon>
        <taxon>Malikia</taxon>
    </lineage>
</organism>
<dbReference type="Gene3D" id="3.30.70.20">
    <property type="match status" value="4"/>
</dbReference>
<evidence type="ECO:0000259" key="5">
    <source>
        <dbReference type="PROSITE" id="PS51379"/>
    </source>
</evidence>
<comment type="caution">
    <text evidence="6">The sequence shown here is derived from an EMBL/GenBank/DDBJ whole genome shotgun (WGS) entry which is preliminary data.</text>
</comment>
<evidence type="ECO:0000256" key="4">
    <source>
        <dbReference type="ARBA" id="ARBA00023014"/>
    </source>
</evidence>
<proteinExistence type="predicted"/>